<dbReference type="EMBL" id="ADKM02000008">
    <property type="protein sequence ID" value="EGC04805.1"/>
    <property type="molecule type" value="Genomic_DNA"/>
</dbReference>
<dbReference type="Proteomes" id="UP000004259">
    <property type="component" value="Unassembled WGS sequence"/>
</dbReference>
<dbReference type="SUPFAM" id="SSF55729">
    <property type="entry name" value="Acyl-CoA N-acyltransferases (Nat)"/>
    <property type="match status" value="1"/>
</dbReference>
<evidence type="ECO:0008006" key="3">
    <source>
        <dbReference type="Google" id="ProtNLM"/>
    </source>
</evidence>
<dbReference type="Gene3D" id="3.40.630.30">
    <property type="match status" value="1"/>
</dbReference>
<evidence type="ECO:0000313" key="2">
    <source>
        <dbReference type="Proteomes" id="UP000004259"/>
    </source>
</evidence>
<protein>
    <recommendedName>
        <fullName evidence="3">N-acetyltransferase domain-containing protein</fullName>
    </recommendedName>
</protein>
<dbReference type="AlphaFoldDB" id="E9S7G2"/>
<sequence>MENVGADHLSALEKNVRAIKFYQRYGFKLTQKRKAVDDTEEFLIKLMI</sequence>
<comment type="caution">
    <text evidence="1">The sequence shown here is derived from an EMBL/GenBank/DDBJ whole genome shotgun (WGS) entry which is preliminary data.</text>
</comment>
<name>E9S7G2_RUMAL</name>
<evidence type="ECO:0000313" key="1">
    <source>
        <dbReference type="EMBL" id="EGC04805.1"/>
    </source>
</evidence>
<keyword evidence="2" id="KW-1185">Reference proteome</keyword>
<gene>
    <name evidence="1" type="ORF">CUS_6173</name>
</gene>
<reference evidence="1 2" key="1">
    <citation type="submission" date="2011-02" db="EMBL/GenBank/DDBJ databases">
        <authorList>
            <person name="Nelson K.E."/>
            <person name="Sutton G."/>
            <person name="Torralba M."/>
            <person name="Durkin S."/>
            <person name="Harkins D."/>
            <person name="Montgomery R."/>
            <person name="Ziemer C."/>
            <person name="Klaassens E."/>
            <person name="Ocuiv P."/>
            <person name="Morrison M."/>
        </authorList>
    </citation>
    <scope>NUCLEOTIDE SEQUENCE [LARGE SCALE GENOMIC DNA]</scope>
    <source>
        <strain evidence="1 2">8</strain>
    </source>
</reference>
<dbReference type="STRING" id="246199.CUS_6173"/>
<proteinExistence type="predicted"/>
<dbReference type="InterPro" id="IPR016181">
    <property type="entry name" value="Acyl_CoA_acyltransferase"/>
</dbReference>
<dbReference type="RefSeq" id="WP_002846831.1">
    <property type="nucleotide sequence ID" value="NZ_ADKM02000008.1"/>
</dbReference>
<organism evidence="1 2">
    <name type="scientific">Ruminococcus albus 8</name>
    <dbReference type="NCBI Taxonomy" id="246199"/>
    <lineage>
        <taxon>Bacteria</taxon>
        <taxon>Bacillati</taxon>
        <taxon>Bacillota</taxon>
        <taxon>Clostridia</taxon>
        <taxon>Eubacteriales</taxon>
        <taxon>Oscillospiraceae</taxon>
        <taxon>Ruminococcus</taxon>
    </lineage>
</organism>
<accession>E9S7G2</accession>